<evidence type="ECO:0000259" key="2">
    <source>
        <dbReference type="Pfam" id="PF10882"/>
    </source>
</evidence>
<dbReference type="AlphaFoldDB" id="A0A235BRS8"/>
<dbReference type="Proteomes" id="UP000215215">
    <property type="component" value="Unassembled WGS sequence"/>
</dbReference>
<proteinExistence type="predicted"/>
<dbReference type="InterPro" id="IPR027783">
    <property type="entry name" value="Bacterial_PH-related"/>
</dbReference>
<feature type="transmembrane region" description="Helical" evidence="1">
    <location>
        <begin position="16"/>
        <end position="40"/>
    </location>
</feature>
<keyword evidence="1" id="KW-0472">Membrane</keyword>
<dbReference type="EMBL" id="NOZQ01000152">
    <property type="protein sequence ID" value="OYD14921.1"/>
    <property type="molecule type" value="Genomic_DNA"/>
</dbReference>
<evidence type="ECO:0000313" key="3">
    <source>
        <dbReference type="EMBL" id="OYD14921.1"/>
    </source>
</evidence>
<reference evidence="3 4" key="1">
    <citation type="submission" date="2017-07" db="EMBL/GenBank/DDBJ databases">
        <title>Recovery of genomes from metagenomes via a dereplication, aggregation, and scoring strategy.</title>
        <authorList>
            <person name="Sieber C.M."/>
            <person name="Probst A.J."/>
            <person name="Sharrar A."/>
            <person name="Thomas B.C."/>
            <person name="Hess M."/>
            <person name="Tringe S.G."/>
            <person name="Banfield J.F."/>
        </authorList>
    </citation>
    <scope>NUCLEOTIDE SEQUENCE [LARGE SCALE GENOMIC DNA]</scope>
    <source>
        <strain evidence="3">JGI_Cruoil_03_44_89</strain>
    </source>
</reference>
<name>A0A235BRS8_UNCW3</name>
<gene>
    <name evidence="3" type="ORF">CH333_07015</name>
</gene>
<keyword evidence="1" id="KW-0812">Transmembrane</keyword>
<sequence>MVGEVFPIVPSSAASLWVIFGIVIFLLIFLALFGFIGYWARNTKFELTDGGLQIRGGIYRRFIPKSSLIREDAKILDLNADGEYRPKLRTNGIGLPGYNAGWFKLRNGDKALLFVTNPSKVIYIPSKEGYSVLLSTSRPEEFLTLIGELW</sequence>
<accession>A0A235BRS8</accession>
<organism evidence="3 4">
    <name type="scientific">candidate division WOR-3 bacterium JGI_Cruoil_03_44_89</name>
    <dbReference type="NCBI Taxonomy" id="1973748"/>
    <lineage>
        <taxon>Bacteria</taxon>
        <taxon>Bacteria division WOR-3</taxon>
    </lineage>
</organism>
<feature type="domain" description="Bacterial Pleckstrin homology" evidence="2">
    <location>
        <begin position="44"/>
        <end position="143"/>
    </location>
</feature>
<evidence type="ECO:0000313" key="4">
    <source>
        <dbReference type="Proteomes" id="UP000215215"/>
    </source>
</evidence>
<comment type="caution">
    <text evidence="3">The sequence shown here is derived from an EMBL/GenBank/DDBJ whole genome shotgun (WGS) entry which is preliminary data.</text>
</comment>
<evidence type="ECO:0000256" key="1">
    <source>
        <dbReference type="SAM" id="Phobius"/>
    </source>
</evidence>
<dbReference type="Pfam" id="PF10882">
    <property type="entry name" value="bPH_5"/>
    <property type="match status" value="1"/>
</dbReference>
<protein>
    <recommendedName>
        <fullName evidence="2">Bacterial Pleckstrin homology domain-containing protein</fullName>
    </recommendedName>
</protein>
<keyword evidence="1" id="KW-1133">Transmembrane helix</keyword>